<dbReference type="EMBL" id="BTRK01000003">
    <property type="protein sequence ID" value="GMR44245.1"/>
    <property type="molecule type" value="Genomic_DNA"/>
</dbReference>
<accession>A0AAN4ZUJ8</accession>
<organism evidence="1 2">
    <name type="scientific">Pristionchus mayeri</name>
    <dbReference type="NCBI Taxonomy" id="1317129"/>
    <lineage>
        <taxon>Eukaryota</taxon>
        <taxon>Metazoa</taxon>
        <taxon>Ecdysozoa</taxon>
        <taxon>Nematoda</taxon>
        <taxon>Chromadorea</taxon>
        <taxon>Rhabditida</taxon>
        <taxon>Rhabditina</taxon>
        <taxon>Diplogasteromorpha</taxon>
        <taxon>Diplogasteroidea</taxon>
        <taxon>Neodiplogasteridae</taxon>
        <taxon>Pristionchus</taxon>
    </lineage>
</organism>
<protein>
    <submittedName>
        <fullName evidence="1">Uncharacterized protein</fullName>
    </submittedName>
</protein>
<sequence length="127" mass="14528">MFNVLLQTLEQVAQQPETCEEPACRILLALHYNALLECLLDAAKQLECHLVSLDPSQRAVGGLAAGMLLHGLRVIYEMEPMADYDEEDYREKTFIPILEDIIPIVERTLHLCNPEPTPMLRERSYTF</sequence>
<gene>
    <name evidence="1" type="ORF">PMAYCL1PPCAC_14440</name>
</gene>
<proteinExistence type="predicted"/>
<comment type="caution">
    <text evidence="1">The sequence shown here is derived from an EMBL/GenBank/DDBJ whole genome shotgun (WGS) entry which is preliminary data.</text>
</comment>
<name>A0AAN4ZUJ8_9BILA</name>
<evidence type="ECO:0000313" key="1">
    <source>
        <dbReference type="EMBL" id="GMR44245.1"/>
    </source>
</evidence>
<reference evidence="2" key="1">
    <citation type="submission" date="2022-10" db="EMBL/GenBank/DDBJ databases">
        <title>Genome assembly of Pristionchus species.</title>
        <authorList>
            <person name="Yoshida K."/>
            <person name="Sommer R.J."/>
        </authorList>
    </citation>
    <scope>NUCLEOTIDE SEQUENCE [LARGE SCALE GENOMIC DNA]</scope>
    <source>
        <strain evidence="2">RS5460</strain>
    </source>
</reference>
<evidence type="ECO:0000313" key="2">
    <source>
        <dbReference type="Proteomes" id="UP001328107"/>
    </source>
</evidence>
<dbReference type="Proteomes" id="UP001328107">
    <property type="component" value="Unassembled WGS sequence"/>
</dbReference>
<dbReference type="AlphaFoldDB" id="A0AAN4ZUJ8"/>
<keyword evidence="2" id="KW-1185">Reference proteome</keyword>